<gene>
    <name evidence="2" type="ORF">ISF26_07765</name>
</gene>
<proteinExistence type="predicted"/>
<protein>
    <submittedName>
        <fullName evidence="2">Endonuclease/exonuclease/phosphatase family protein</fullName>
    </submittedName>
</protein>
<dbReference type="NCBIfam" id="NF003842">
    <property type="entry name" value="PRK05421.1-4"/>
    <property type="match status" value="1"/>
</dbReference>
<keyword evidence="2" id="KW-0255">Endonuclease</keyword>
<reference evidence="2 3" key="1">
    <citation type="journal article" date="2021" name="Genome Biol. Evol.">
        <title>Complete Genome Sequencing of a Novel Gloeobacter Species from a Waterfall Cave in Mexico.</title>
        <authorList>
            <person name="Saw J.H."/>
            <person name="Cardona T."/>
            <person name="Montejano G."/>
        </authorList>
    </citation>
    <scope>NUCLEOTIDE SEQUENCE [LARGE SCALE GENOMIC DNA]</scope>
    <source>
        <strain evidence="2">MG652769</strain>
    </source>
</reference>
<organism evidence="2 3">
    <name type="scientific">Gloeobacter morelensis MG652769</name>
    <dbReference type="NCBI Taxonomy" id="2781736"/>
    <lineage>
        <taxon>Bacteria</taxon>
        <taxon>Bacillati</taxon>
        <taxon>Cyanobacteriota</taxon>
        <taxon>Cyanophyceae</taxon>
        <taxon>Gloeobacterales</taxon>
        <taxon>Gloeobacteraceae</taxon>
        <taxon>Gloeobacter</taxon>
        <taxon>Gloeobacter morelensis</taxon>
    </lineage>
</organism>
<feature type="domain" description="Endonuclease/exonuclease/phosphatase" evidence="1">
    <location>
        <begin position="56"/>
        <end position="275"/>
    </location>
</feature>
<dbReference type="SUPFAM" id="SSF56219">
    <property type="entry name" value="DNase I-like"/>
    <property type="match status" value="1"/>
</dbReference>
<dbReference type="InterPro" id="IPR005135">
    <property type="entry name" value="Endo/exonuclease/phosphatase"/>
</dbReference>
<dbReference type="Pfam" id="PF03372">
    <property type="entry name" value="Exo_endo_phos"/>
    <property type="match status" value="1"/>
</dbReference>
<evidence type="ECO:0000313" key="2">
    <source>
        <dbReference type="EMBL" id="UFP96096.1"/>
    </source>
</evidence>
<dbReference type="InterPro" id="IPR036691">
    <property type="entry name" value="Endo/exonu/phosph_ase_sf"/>
</dbReference>
<accession>A0ABY3PR50</accession>
<dbReference type="EMBL" id="CP063845">
    <property type="protein sequence ID" value="UFP96096.1"/>
    <property type="molecule type" value="Genomic_DNA"/>
</dbReference>
<name>A0ABY3PR50_9CYAN</name>
<dbReference type="GO" id="GO:0004519">
    <property type="term" value="F:endonuclease activity"/>
    <property type="evidence" value="ECO:0007669"/>
    <property type="project" value="UniProtKB-KW"/>
</dbReference>
<dbReference type="RefSeq" id="WP_230843339.1">
    <property type="nucleotide sequence ID" value="NZ_CP063845.1"/>
</dbReference>
<evidence type="ECO:0000313" key="3">
    <source>
        <dbReference type="Proteomes" id="UP001054846"/>
    </source>
</evidence>
<dbReference type="Proteomes" id="UP001054846">
    <property type="component" value="Chromosome"/>
</dbReference>
<sequence>MTNSRSGRPFGIDEDSTRRLLTQWLPSRRFERAPETIIDGSHDKPAHFNGEALKVLSWNVAKSNHDRRFTREFLGILEREKPDMVFLQEVRVDTETMRAVDLAGMHWSAAPNYKDMHLNAYSGLLTAARPAPISKRVVLTHDTEPLAGTPKVSLLTEYPLPGRPRKLLAINSHLINFVDLPSFGAQLGQLEAIAGRHRGPMILAGDFNTWNAPRVELLAETARRLGLKPVTFAPADRWLVKRFLLSAPLDNIFFRGLSEKANATRVLRRTTCSDHRPILTELAWDKEPT</sequence>
<keyword evidence="2" id="KW-0378">Hydrolase</keyword>
<dbReference type="Gene3D" id="3.60.10.10">
    <property type="entry name" value="Endonuclease/exonuclease/phosphatase"/>
    <property type="match status" value="1"/>
</dbReference>
<keyword evidence="3" id="KW-1185">Reference proteome</keyword>
<keyword evidence="2" id="KW-0540">Nuclease</keyword>
<evidence type="ECO:0000259" key="1">
    <source>
        <dbReference type="Pfam" id="PF03372"/>
    </source>
</evidence>